<dbReference type="InterPro" id="IPR000083">
    <property type="entry name" value="Fibronectin_type1"/>
</dbReference>
<dbReference type="SMART" id="SM00060">
    <property type="entry name" value="FN3"/>
    <property type="match status" value="17"/>
</dbReference>
<dbReference type="InterPro" id="IPR036943">
    <property type="entry name" value="FN_type2_sf"/>
</dbReference>
<feature type="disulfide bond" evidence="9">
    <location>
        <begin position="434"/>
        <end position="461"/>
    </location>
</feature>
<dbReference type="PANTHER" id="PTHR46708:SF4">
    <property type="entry name" value="FIBRONECTIN"/>
    <property type="match status" value="1"/>
</dbReference>
<dbReference type="GO" id="GO:0006953">
    <property type="term" value="P:acute-phase response"/>
    <property type="evidence" value="ECO:0007669"/>
    <property type="project" value="UniProtKB-KW"/>
</dbReference>
<dbReference type="FunFam" id="2.60.40.10:FF:000099">
    <property type="entry name" value="Fibronectin 1"/>
    <property type="match status" value="5"/>
</dbReference>
<evidence type="ECO:0000256" key="6">
    <source>
        <dbReference type="ARBA" id="ARBA00022960"/>
    </source>
</evidence>
<feature type="domain" description="Fibronectin type-III" evidence="12">
    <location>
        <begin position="907"/>
        <end position="997"/>
    </location>
</feature>
<feature type="domain" description="Fibronectin type-I" evidence="13">
    <location>
        <begin position="468"/>
        <end position="512"/>
    </location>
</feature>
<dbReference type="SMART" id="SM00058">
    <property type="entry name" value="FN1"/>
    <property type="match status" value="12"/>
</dbReference>
<dbReference type="Ensembl" id="ENSDCDT00010059460.1">
    <property type="protein sequence ID" value="ENSDCDP00010049098.1"/>
    <property type="gene ID" value="ENSDCDG00010010321.1"/>
</dbReference>
<dbReference type="GO" id="GO:0007399">
    <property type="term" value="P:nervous system development"/>
    <property type="evidence" value="ECO:0007669"/>
    <property type="project" value="TreeGrafter"/>
</dbReference>
<feature type="disulfide bond" evidence="9">
    <location>
        <begin position="360"/>
        <end position="386"/>
    </location>
</feature>
<dbReference type="GO" id="GO:0008201">
    <property type="term" value="F:heparin binding"/>
    <property type="evidence" value="ECO:0007669"/>
    <property type="project" value="UniProtKB-KW"/>
</dbReference>
<evidence type="ECO:0000256" key="5">
    <source>
        <dbReference type="ARBA" id="ARBA00022889"/>
    </source>
</evidence>
<feature type="region of interest" description="Disordered" evidence="10">
    <location>
        <begin position="2068"/>
        <end position="2109"/>
    </location>
</feature>
<feature type="domain" description="Fibronectin type-III" evidence="12">
    <location>
        <begin position="1721"/>
        <end position="1807"/>
    </location>
</feature>
<dbReference type="PROSITE" id="PS50853">
    <property type="entry name" value="FN3"/>
    <property type="match status" value="17"/>
</dbReference>
<dbReference type="InterPro" id="IPR036116">
    <property type="entry name" value="FN3_sf"/>
</dbReference>
<dbReference type="GO" id="GO:0005178">
    <property type="term" value="F:integrin binding"/>
    <property type="evidence" value="ECO:0007669"/>
    <property type="project" value="TreeGrafter"/>
</dbReference>
<feature type="domain" description="Fibronectin type-III" evidence="12">
    <location>
        <begin position="1267"/>
        <end position="1357"/>
    </location>
</feature>
<name>A0AAY4DUL3_9TELE</name>
<keyword evidence="3" id="KW-0358">Heparin-binding</keyword>
<sequence length="2455" mass="270946">MVRGPLRALLLALCVGGAVHCMPKDSARMKRMTQQQQQQQQVTVCIHLSSIDRCTDNGRVYRVNDQWERTYLGSTLLCTCQSAAGIKCVTKPEAEETCYDKINLRTYRVGEIYERPKDGMIWDCTCIGSGRGKISCTIANRCHEGGQSYKIGDTWRRVHDTGNYMLDCVCLGNGKGEWTCKPVAERCYDNSAGTSYVVGETWEKPYQGWMVVDCTCLGEGHGRITCTSRNRCNDQDTRASYRIGDSWTKSDARGNALQCLCTGNGRGEWKCERHSSYQTTGTATHVTQIKPAVYQPNALPEPPTEGTCSTDSGVTYYEGMRWIRTQGSQQMLCTCLGNGVSCEEWGQSQVYGGNSDGQPCVFPFVYNGKTYYSCTSEGRTDGQLWCSTSSDYDTEQMYSFCTEKNALVVTRGGNSNGAVCQFPFIYNGRNYTDCTADGRRDGMKWCGTSTNYDAERKFGFCPMAAHEEVCTTSDGVMYRMGDEWDKRHDVLGHMMRCTCQGNGRGEWSCIAYSQLRDQCIVDGQTYEVNQNFDKRHDEGYMMNCTCYGQGRGRWKCDAVDQCQEPDTRVFYHIGESWDKVLHGVHYKCYCYGNKIGEHACEPQQSFPGGHGPVRVIITEASKQPDSHPIQWNVPASVHITTYILKWRVKNTNRPWQEAKIPGHINSYTISGLRPGLTYEGQLISILRYGGRELTRFDFTTTSGSRKWESEGETDQPSPVVDISESVTEITSNSFVISWVSASDTVSGFRVEYELTEEGATPMHIDLPRTSSSVVINDLLPGRRYNVRVHELSPSGQPTLILTTTQTTAPDAPTRHAIDNVGEASIVISWSKPQAPITGYRVVYTPSIESSSTELTLPSTADKVTLSDLQPGMVYNISIYAVEEELESEPIFVQATTHGDPTPQEVAAPTDLQVYEVSDVKITITWTGPREVSGYRVAYTPVTPGGSAHRPLQLPVTQNPYAEIMHLQPGTLYKFYVYSIHRGVESQPLVGEHSTKPDNPTNVRFSDVTENTAILTWSAPRSQVTGYRLFLLVGGSSPKQQKIPGHLTQYTLVNLHPDTEYTVRLHSEQGNTVSEGVENIFTTAQSMGSAPRFTTDVTDTSIIITWTPVPRFSYKLSVRPSQGGEAPRDVTSESGSIFISGLTPGTEYTYTVQPMVNGRKHGNPITNKVPTLTSVNFFLWPRPLRCECLCVLSSTVHSSTDISGYRVTCTPMDGQRGNSVEQFVRAGETSCTLENLSPGVEYNISVFTVKDQLESGPVSTKVTQDVPRLGDISFVSVTDTTIGLRWTPLNYTGITGYHITVTAAGETVPIFEDMIEVASGYYTVRGLEPGIDYDITVTVVTESGESEPTTITQQTPIPAPTNLHFGEVGPDSMRVSWTIPRSTEITRFIIRYHPANQDDDIEEMNVGSTTDTVVLPNLHPDTVFQVSVVCVYDDRESNPVTGTQRTTLDSPTGLDFSEVFANSFTVHWLAPRAIITGYRLRYQMASGGRAKEERLPPTRNQFTLTNLVPETEYIITIFALSGNRESKPLVGHQSTVSEAPTNLEVTSSTPTSLTINWDHPAVTVRYYRISHGETGQHPTEFTVPGTQSTATINNLHPDTEYTITVYAVTGRGDSPASSMPIYIKHRTNVPSPTDLDVTGMQDNSITVRWSPARGPITGYKVSGVPKNGAGPSFSEVVGPDKTELTITGLTPSVEYVVSVYALGKGGQSPPLVESSVTGNSDLSFSDVDTTSLRITWDTPAGRVTSYRVLYTSSEEGQRELLPAPTGRDTSAVLRGLHPNTHYTIQVIPMQGRTPSTPIVGTQITRGPTVPAPTSLQFTEVGPTSFSITWQSPNVRLSGYRVVVTPKDLGAPSRELNVAPDSSQVHVPGLMVSTVYVVHVYSLRDSSTSPPLTGEIATTETISPPRRVRIMEVRDSTVTLNWRSKIEPITGFLIEAVPKDQRYPTIRTNVPGEQQTVTITGLQPGTSYTINLYTLNGASRSAPFTVTVKTAVQAPTSLHFTAVSPTSISFSWQPPVTRITGYYITYEESGGSPREVTPRPHAGQNYATISGLKPNTEYVIKIIALQNSQRSTPLEGRTRTRKSDNTHNTNKLTPIPTHTHTHTHSKGSALAVSPAPSHAFRLRSFAPNPSLPLRPRLTPQRPQWPQLQPQPHHPLIYIPAPGHDGVRVPVVRVSEEPGHGPYGFPENETGRPQEAQTQTVITWQPLQQSSSYLVSCEPLTYRDEGTLQMRLPGTSTSATLVGLTSGASYNVIVEALKDALKHKVFEEVITAGNTQGVPANGDACYDSFTATYHNVGEEWERMSETGFKLWCRCLGLGSGHFRCDSSKWCYDNGNNYAIGEKWDRQAENGHMMSCTCLGNGKGEFKCEPHASTCYDNGKMYQVGNQWQKEYLGTICTCTCYGGQKGWRCESCRRPGAEVDADLLHPVNVDAYNRYRENTLRKVVSCPGNCCILRVHSN</sequence>
<dbReference type="FunFam" id="2.10.70.10:FF:000021">
    <property type="entry name" value="fibronectin isoform X1"/>
    <property type="match status" value="1"/>
</dbReference>
<dbReference type="GO" id="GO:0007160">
    <property type="term" value="P:cell-matrix adhesion"/>
    <property type="evidence" value="ECO:0007669"/>
    <property type="project" value="TreeGrafter"/>
</dbReference>
<dbReference type="PROSITE" id="PS51092">
    <property type="entry name" value="FN2_2"/>
    <property type="match status" value="2"/>
</dbReference>
<feature type="domain" description="Fibronectin type-I" evidence="13">
    <location>
        <begin position="2369"/>
        <end position="2409"/>
    </location>
</feature>
<evidence type="ECO:0000259" key="14">
    <source>
        <dbReference type="PROSITE" id="PS51092"/>
    </source>
</evidence>
<dbReference type="InterPro" id="IPR050991">
    <property type="entry name" value="ECM_Regulatory_Proteins"/>
</dbReference>
<evidence type="ECO:0000256" key="7">
    <source>
        <dbReference type="ARBA" id="ARBA00023157"/>
    </source>
</evidence>
<keyword evidence="7 9" id="KW-1015">Disulfide bond</keyword>
<evidence type="ECO:0000313" key="16">
    <source>
        <dbReference type="Proteomes" id="UP000694580"/>
    </source>
</evidence>
<dbReference type="CDD" id="cd00062">
    <property type="entry name" value="FN2"/>
    <property type="match status" value="2"/>
</dbReference>
<feature type="domain" description="Fibronectin type-I" evidence="13">
    <location>
        <begin position="560"/>
        <end position="603"/>
    </location>
</feature>
<feature type="domain" description="Fibronectin type-III" evidence="12">
    <location>
        <begin position="1450"/>
        <end position="1537"/>
    </location>
</feature>
<dbReference type="InterPro" id="IPR013806">
    <property type="entry name" value="Kringle-like"/>
</dbReference>
<dbReference type="InterPro" id="IPR003961">
    <property type="entry name" value="FN3_dom"/>
</dbReference>
<feature type="domain" description="Fibronectin type-I" evidence="13">
    <location>
        <begin position="140"/>
        <end position="183"/>
    </location>
</feature>
<dbReference type="GO" id="GO:0043394">
    <property type="term" value="F:proteoglycan binding"/>
    <property type="evidence" value="ECO:0007669"/>
    <property type="project" value="TreeGrafter"/>
</dbReference>
<dbReference type="InterPro" id="IPR013783">
    <property type="entry name" value="Ig-like_fold"/>
</dbReference>
<feature type="domain" description="Fibronectin type-I" evidence="13">
    <location>
        <begin position="185"/>
        <end position="229"/>
    </location>
</feature>
<feature type="domain" description="Fibronectin type-I" evidence="13">
    <location>
        <begin position="2325"/>
        <end position="2367"/>
    </location>
</feature>
<feature type="domain" description="Fibronectin type-III" evidence="12">
    <location>
        <begin position="1992"/>
        <end position="2082"/>
    </location>
</feature>
<dbReference type="PRINTS" id="PR00013">
    <property type="entry name" value="FNTYPEII"/>
</dbReference>
<evidence type="ECO:0000256" key="3">
    <source>
        <dbReference type="ARBA" id="ARBA00022674"/>
    </source>
</evidence>
<evidence type="ECO:0000256" key="10">
    <source>
        <dbReference type="SAM" id="MobiDB-lite"/>
    </source>
</evidence>
<keyword evidence="5" id="KW-0130">Cell adhesion</keyword>
<dbReference type="CDD" id="cd00063">
    <property type="entry name" value="FN3"/>
    <property type="match status" value="16"/>
</dbReference>
<dbReference type="Pfam" id="PF00039">
    <property type="entry name" value="fn1"/>
    <property type="match status" value="11"/>
</dbReference>
<dbReference type="FunFam" id="2.10.10.10:FF:000001">
    <property type="entry name" value="Fibronectin 1a isoform 1"/>
    <property type="match status" value="2"/>
</dbReference>
<keyword evidence="8" id="KW-0325">Glycoprotein</keyword>
<feature type="disulfide bond" evidence="9">
    <location>
        <begin position="420"/>
        <end position="446"/>
    </location>
</feature>
<feature type="chain" id="PRO_5044242619" description="Fibronectin" evidence="11">
    <location>
        <begin position="22"/>
        <end position="2455"/>
    </location>
</feature>
<dbReference type="SUPFAM" id="SSF57603">
    <property type="entry name" value="FnI-like domain"/>
    <property type="match status" value="12"/>
</dbReference>
<feature type="domain" description="Fibronectin type-III" evidence="12">
    <location>
        <begin position="1630"/>
        <end position="1720"/>
    </location>
</feature>
<dbReference type="FunFam" id="2.10.70.10:FF:000018">
    <property type="entry name" value="Fibronectin 1"/>
    <property type="match status" value="2"/>
</dbReference>
<protein>
    <recommendedName>
        <fullName evidence="1">Fibronectin</fullName>
    </recommendedName>
</protein>
<dbReference type="GO" id="GO:0007507">
    <property type="term" value="P:heart development"/>
    <property type="evidence" value="ECO:0007669"/>
    <property type="project" value="TreeGrafter"/>
</dbReference>
<dbReference type="InterPro" id="IPR000562">
    <property type="entry name" value="FN_type2_dom"/>
</dbReference>
<dbReference type="FunFam" id="2.10.70.10:FF:000004">
    <property type="entry name" value="Fibronectin 1"/>
    <property type="match status" value="1"/>
</dbReference>
<dbReference type="Gene3D" id="2.10.70.10">
    <property type="entry name" value="Complement Module, domain 1"/>
    <property type="match status" value="12"/>
</dbReference>
<organism evidence="15 16">
    <name type="scientific">Denticeps clupeoides</name>
    <name type="common">denticle herring</name>
    <dbReference type="NCBI Taxonomy" id="299321"/>
    <lineage>
        <taxon>Eukaryota</taxon>
        <taxon>Metazoa</taxon>
        <taxon>Chordata</taxon>
        <taxon>Craniata</taxon>
        <taxon>Vertebrata</taxon>
        <taxon>Euteleostomi</taxon>
        <taxon>Actinopterygii</taxon>
        <taxon>Neopterygii</taxon>
        <taxon>Teleostei</taxon>
        <taxon>Clupei</taxon>
        <taxon>Clupeiformes</taxon>
        <taxon>Denticipitoidei</taxon>
        <taxon>Denticipitidae</taxon>
        <taxon>Denticeps</taxon>
    </lineage>
</organism>
<feature type="domain" description="Fibronectin type-III" evidence="12">
    <location>
        <begin position="1358"/>
        <end position="1449"/>
    </location>
</feature>
<dbReference type="FunFam" id="2.10.70.10:FF:000007">
    <property type="entry name" value="Fibronectin 1"/>
    <property type="match status" value="1"/>
</dbReference>
<keyword evidence="2" id="KW-0011">Acute phase</keyword>
<evidence type="ECO:0000256" key="11">
    <source>
        <dbReference type="SAM" id="SignalP"/>
    </source>
</evidence>
<dbReference type="PANTHER" id="PTHR46708">
    <property type="entry name" value="TENASCIN"/>
    <property type="match status" value="1"/>
</dbReference>
<dbReference type="Gene3D" id="2.10.10.10">
    <property type="entry name" value="Fibronectin, type II, collagen-binding"/>
    <property type="match status" value="2"/>
</dbReference>
<feature type="domain" description="Fibronectin type-I" evidence="13">
    <location>
        <begin position="230"/>
        <end position="274"/>
    </location>
</feature>
<feature type="compositionally biased region" description="Basic and acidic residues" evidence="10">
    <location>
        <begin position="2074"/>
        <end position="2083"/>
    </location>
</feature>
<feature type="domain" description="Fibronectin type-III" evidence="12">
    <location>
        <begin position="1538"/>
        <end position="1629"/>
    </location>
</feature>
<dbReference type="FunFam" id="2.60.40.10:FF:000227">
    <property type="entry name" value="Fibronectin isoform X1"/>
    <property type="match status" value="1"/>
</dbReference>
<dbReference type="GO" id="GO:0007044">
    <property type="term" value="P:cell-substrate junction assembly"/>
    <property type="evidence" value="ECO:0007669"/>
    <property type="project" value="TreeGrafter"/>
</dbReference>
<dbReference type="SUPFAM" id="SSF49265">
    <property type="entry name" value="Fibronectin type III"/>
    <property type="match status" value="10"/>
</dbReference>
<dbReference type="PROSITE" id="PS01253">
    <property type="entry name" value="FN1_1"/>
    <property type="match status" value="4"/>
</dbReference>
<accession>A0AAY4DUL3</accession>
<feature type="domain" description="Fibronectin type-III" evidence="12">
    <location>
        <begin position="1086"/>
        <end position="1175"/>
    </location>
</feature>
<evidence type="ECO:0000313" key="15">
    <source>
        <dbReference type="Ensembl" id="ENSDCDP00010049098.1"/>
    </source>
</evidence>
<evidence type="ECO:0000256" key="1">
    <source>
        <dbReference type="ARBA" id="ARBA00020368"/>
    </source>
</evidence>
<feature type="domain" description="Fibronectin type-II" evidence="14">
    <location>
        <begin position="355"/>
        <end position="403"/>
    </location>
</feature>
<dbReference type="Gene3D" id="2.60.40.10">
    <property type="entry name" value="Immunoglobulins"/>
    <property type="match status" value="17"/>
</dbReference>
<evidence type="ECO:0000256" key="9">
    <source>
        <dbReference type="PROSITE-ProRule" id="PRU00479"/>
    </source>
</evidence>
<dbReference type="GeneTree" id="ENSGT00940000155126"/>
<feature type="domain" description="Fibronectin type-III" evidence="12">
    <location>
        <begin position="1179"/>
        <end position="1265"/>
    </location>
</feature>
<dbReference type="PROSITE" id="PS51091">
    <property type="entry name" value="FN1_2"/>
    <property type="match status" value="10"/>
</dbReference>
<evidence type="ECO:0000256" key="4">
    <source>
        <dbReference type="ARBA" id="ARBA00022737"/>
    </source>
</evidence>
<feature type="domain" description="Fibronectin type-II" evidence="14">
    <location>
        <begin position="415"/>
        <end position="463"/>
    </location>
</feature>
<dbReference type="GO" id="GO:0008360">
    <property type="term" value="P:regulation of cell shape"/>
    <property type="evidence" value="ECO:0007669"/>
    <property type="project" value="UniProtKB-KW"/>
</dbReference>
<keyword evidence="11" id="KW-0732">Signal</keyword>
<dbReference type="PROSITE" id="PS00023">
    <property type="entry name" value="FN2_1"/>
    <property type="match status" value="1"/>
</dbReference>
<feature type="signal peptide" evidence="11">
    <location>
        <begin position="1"/>
        <end position="21"/>
    </location>
</feature>
<feature type="domain" description="Fibronectin type-III" evidence="12">
    <location>
        <begin position="611"/>
        <end position="703"/>
    </location>
</feature>
<reference evidence="15" key="3">
    <citation type="submission" date="2025-09" db="UniProtKB">
        <authorList>
            <consortium name="Ensembl"/>
        </authorList>
    </citation>
    <scope>IDENTIFICATION</scope>
</reference>
<gene>
    <name evidence="15" type="primary">fn1b</name>
</gene>
<feature type="domain" description="Fibronectin type-III" evidence="12">
    <location>
        <begin position="718"/>
        <end position="806"/>
    </location>
</feature>
<feature type="domain" description="Fibronectin type-I" evidence="13">
    <location>
        <begin position="517"/>
        <end position="559"/>
    </location>
</feature>
<dbReference type="Proteomes" id="UP000694580">
    <property type="component" value="Chromosome 5"/>
</dbReference>
<feature type="domain" description="Fibronectin type-III" evidence="12">
    <location>
        <begin position="1902"/>
        <end position="1989"/>
    </location>
</feature>
<feature type="domain" description="Fibronectin type-III" evidence="12">
    <location>
        <begin position="808"/>
        <end position="904"/>
    </location>
</feature>
<feature type="domain" description="Fibronectin type-I" evidence="13">
    <location>
        <begin position="96"/>
        <end position="139"/>
    </location>
</feature>
<dbReference type="SUPFAM" id="SSF57440">
    <property type="entry name" value="Kringle-like"/>
    <property type="match status" value="2"/>
</dbReference>
<proteinExistence type="predicted"/>
<dbReference type="Pfam" id="PF00040">
    <property type="entry name" value="fn2"/>
    <property type="match status" value="2"/>
</dbReference>
<dbReference type="GO" id="GO:0005201">
    <property type="term" value="F:extracellular matrix structural constituent"/>
    <property type="evidence" value="ECO:0007669"/>
    <property type="project" value="TreeGrafter"/>
</dbReference>
<dbReference type="CDD" id="cd00061">
    <property type="entry name" value="FN1"/>
    <property type="match status" value="10"/>
</dbReference>
<keyword evidence="4" id="KW-0677">Repeat</keyword>
<evidence type="ECO:0000259" key="13">
    <source>
        <dbReference type="PROSITE" id="PS51091"/>
    </source>
</evidence>
<keyword evidence="6" id="KW-0133">Cell shape</keyword>
<dbReference type="Pfam" id="PF00041">
    <property type="entry name" value="fn3"/>
    <property type="match status" value="17"/>
</dbReference>
<feature type="disulfide bond" evidence="9">
    <location>
        <begin position="374"/>
        <end position="401"/>
    </location>
</feature>
<dbReference type="SMART" id="SM00059">
    <property type="entry name" value="FN2"/>
    <property type="match status" value="2"/>
</dbReference>
<dbReference type="GO" id="GO:0005615">
    <property type="term" value="C:extracellular space"/>
    <property type="evidence" value="ECO:0007669"/>
    <property type="project" value="UniProtKB-ARBA"/>
</dbReference>
<dbReference type="FunFam" id="2.10.70.10:FF:000006">
    <property type="entry name" value="Fibronectin 1"/>
    <property type="match status" value="2"/>
</dbReference>
<evidence type="ECO:0000256" key="2">
    <source>
        <dbReference type="ARBA" id="ARBA00022486"/>
    </source>
</evidence>
<keyword evidence="16" id="KW-1185">Reference proteome</keyword>
<feature type="domain" description="Fibronectin type-III" evidence="12">
    <location>
        <begin position="1810"/>
        <end position="1900"/>
    </location>
</feature>
<evidence type="ECO:0000259" key="12">
    <source>
        <dbReference type="PROSITE" id="PS50853"/>
    </source>
</evidence>
<feature type="domain" description="Fibronectin type-III" evidence="12">
    <location>
        <begin position="998"/>
        <end position="1085"/>
    </location>
</feature>
<reference evidence="15 16" key="1">
    <citation type="submission" date="2020-06" db="EMBL/GenBank/DDBJ databases">
        <authorList>
            <consortium name="Wellcome Sanger Institute Data Sharing"/>
        </authorList>
    </citation>
    <scope>NUCLEOTIDE SEQUENCE [LARGE SCALE GENOMIC DNA]</scope>
</reference>
<evidence type="ECO:0000256" key="8">
    <source>
        <dbReference type="ARBA" id="ARBA00023180"/>
    </source>
</evidence>
<reference evidence="15" key="2">
    <citation type="submission" date="2025-08" db="UniProtKB">
        <authorList>
            <consortium name="Ensembl"/>
        </authorList>
    </citation>
    <scope>IDENTIFICATION</scope>
</reference>
<feature type="domain" description="Fibronectin type-I" evidence="13">
    <location>
        <begin position="2280"/>
        <end position="2324"/>
    </location>
</feature>
<feature type="domain" description="Fibronectin type-III" evidence="12">
    <location>
        <begin position="2182"/>
        <end position="2275"/>
    </location>
</feature>